<feature type="chain" id="PRO_5040819480" description="Lipoprotein" evidence="2">
    <location>
        <begin position="26"/>
        <end position="297"/>
    </location>
</feature>
<evidence type="ECO:0008006" key="5">
    <source>
        <dbReference type="Google" id="ProtNLM"/>
    </source>
</evidence>
<dbReference type="Proteomes" id="UP001165124">
    <property type="component" value="Unassembled WGS sequence"/>
</dbReference>
<gene>
    <name evidence="3" type="ORF">Arub01_42090</name>
</gene>
<keyword evidence="4" id="KW-1185">Reference proteome</keyword>
<dbReference type="EMBL" id="BSRZ01000011">
    <property type="protein sequence ID" value="GLW65965.1"/>
    <property type="molecule type" value="Genomic_DNA"/>
</dbReference>
<feature type="region of interest" description="Disordered" evidence="1">
    <location>
        <begin position="30"/>
        <end position="112"/>
    </location>
</feature>
<name>A0A9W6PX03_9ACTN</name>
<sequence length="297" mass="30522">MNRRAEHLTAAAAAAAAAVVTVAVAAAVTAGPDDKSPDASRTPVAAVQGASAPASAPQTPGASNRPLPRHAASPQSTPPALPSAPAQTSRAGDAGAPASPSTRQGSTREVRSYVRVTEVRLSGAANGDYEHATETARFTLSPRFSMDATGVRTSVRDGRTTTVTQKAIIKGRTVAGFDGARWSRTTLTDTQLAGLRTGSDPRAFTRLIRSVPGVTRSAPDRSGSVRYTAGVSLGELLVLLPPASSATVRQALGTVPAGVGVTVDLQADADDRPTWIGLRAAVPGVRYSGSMTFRDYR</sequence>
<organism evidence="3 4">
    <name type="scientific">Actinomadura rubrobrunea</name>
    <dbReference type="NCBI Taxonomy" id="115335"/>
    <lineage>
        <taxon>Bacteria</taxon>
        <taxon>Bacillati</taxon>
        <taxon>Actinomycetota</taxon>
        <taxon>Actinomycetes</taxon>
        <taxon>Streptosporangiales</taxon>
        <taxon>Thermomonosporaceae</taxon>
        <taxon>Actinomadura</taxon>
    </lineage>
</organism>
<comment type="caution">
    <text evidence="3">The sequence shown here is derived from an EMBL/GenBank/DDBJ whole genome shotgun (WGS) entry which is preliminary data.</text>
</comment>
<feature type="compositionally biased region" description="Low complexity" evidence="1">
    <location>
        <begin position="43"/>
        <end position="62"/>
    </location>
</feature>
<evidence type="ECO:0000256" key="1">
    <source>
        <dbReference type="SAM" id="MobiDB-lite"/>
    </source>
</evidence>
<reference evidence="3" key="1">
    <citation type="submission" date="2023-02" db="EMBL/GenBank/DDBJ databases">
        <title>Actinomadura rubrobrunea NBRC 14622.</title>
        <authorList>
            <person name="Ichikawa N."/>
            <person name="Sato H."/>
            <person name="Tonouchi N."/>
        </authorList>
    </citation>
    <scope>NUCLEOTIDE SEQUENCE</scope>
    <source>
        <strain evidence="3">NBRC 14622</strain>
    </source>
</reference>
<feature type="signal peptide" evidence="2">
    <location>
        <begin position="1"/>
        <end position="25"/>
    </location>
</feature>
<dbReference type="AlphaFoldDB" id="A0A9W6PX03"/>
<accession>A0A9W6PX03</accession>
<evidence type="ECO:0000313" key="3">
    <source>
        <dbReference type="EMBL" id="GLW65965.1"/>
    </source>
</evidence>
<protein>
    <recommendedName>
        <fullName evidence="5">Lipoprotein</fullName>
    </recommendedName>
</protein>
<proteinExistence type="predicted"/>
<evidence type="ECO:0000256" key="2">
    <source>
        <dbReference type="SAM" id="SignalP"/>
    </source>
</evidence>
<evidence type="ECO:0000313" key="4">
    <source>
        <dbReference type="Proteomes" id="UP001165124"/>
    </source>
</evidence>
<keyword evidence="2" id="KW-0732">Signal</keyword>